<feature type="transmembrane region" description="Helical" evidence="6">
    <location>
        <begin position="68"/>
        <end position="91"/>
    </location>
</feature>
<protein>
    <submittedName>
        <fullName evidence="8">RDD family protein</fullName>
    </submittedName>
</protein>
<keyword evidence="9" id="KW-1185">Reference proteome</keyword>
<evidence type="ECO:0000256" key="3">
    <source>
        <dbReference type="ARBA" id="ARBA00022692"/>
    </source>
</evidence>
<evidence type="ECO:0000256" key="5">
    <source>
        <dbReference type="ARBA" id="ARBA00023136"/>
    </source>
</evidence>
<dbReference type="Proteomes" id="UP001152172">
    <property type="component" value="Unassembled WGS sequence"/>
</dbReference>
<keyword evidence="3 6" id="KW-0812">Transmembrane</keyword>
<gene>
    <name evidence="8" type="ORF">M9R61_15215</name>
</gene>
<proteinExistence type="predicted"/>
<keyword evidence="2" id="KW-1003">Cell membrane</keyword>
<comment type="subcellular location">
    <subcellularLocation>
        <location evidence="1">Cell membrane</location>
        <topology evidence="1">Multi-pass membrane protein</topology>
    </subcellularLocation>
</comment>
<evidence type="ECO:0000256" key="1">
    <source>
        <dbReference type="ARBA" id="ARBA00004651"/>
    </source>
</evidence>
<dbReference type="InterPro" id="IPR010432">
    <property type="entry name" value="RDD"/>
</dbReference>
<feature type="domain" description="RDD" evidence="7">
    <location>
        <begin position="18"/>
        <end position="104"/>
    </location>
</feature>
<dbReference type="PANTHER" id="PTHR36115">
    <property type="entry name" value="PROLINE-RICH ANTIGEN HOMOLOG-RELATED"/>
    <property type="match status" value="1"/>
</dbReference>
<evidence type="ECO:0000313" key="8">
    <source>
        <dbReference type="EMBL" id="MCZ8534652.1"/>
    </source>
</evidence>
<name>A0A9X3LAY1_9BACI</name>
<dbReference type="Pfam" id="PF06271">
    <property type="entry name" value="RDD"/>
    <property type="match status" value="1"/>
</dbReference>
<dbReference type="InterPro" id="IPR051791">
    <property type="entry name" value="Pra-immunoreactive"/>
</dbReference>
<organism evidence="8 9">
    <name type="scientific">Psychrobacillus psychrodurans</name>
    <dbReference type="NCBI Taxonomy" id="126157"/>
    <lineage>
        <taxon>Bacteria</taxon>
        <taxon>Bacillati</taxon>
        <taxon>Bacillota</taxon>
        <taxon>Bacilli</taxon>
        <taxon>Bacillales</taxon>
        <taxon>Bacillaceae</taxon>
        <taxon>Psychrobacillus</taxon>
    </lineage>
</organism>
<evidence type="ECO:0000259" key="7">
    <source>
        <dbReference type="Pfam" id="PF06271"/>
    </source>
</evidence>
<feature type="transmembrane region" description="Helical" evidence="6">
    <location>
        <begin position="20"/>
        <end position="39"/>
    </location>
</feature>
<evidence type="ECO:0000256" key="4">
    <source>
        <dbReference type="ARBA" id="ARBA00022989"/>
    </source>
</evidence>
<dbReference type="AlphaFoldDB" id="A0A9X3LAY1"/>
<keyword evidence="5 6" id="KW-0472">Membrane</keyword>
<accession>A0A9X3LAY1</accession>
<dbReference type="EMBL" id="JAMKBI010000012">
    <property type="protein sequence ID" value="MCZ8534652.1"/>
    <property type="molecule type" value="Genomic_DNA"/>
</dbReference>
<dbReference type="GO" id="GO:0005886">
    <property type="term" value="C:plasma membrane"/>
    <property type="evidence" value="ECO:0007669"/>
    <property type="project" value="UniProtKB-SubCell"/>
</dbReference>
<reference evidence="8" key="1">
    <citation type="submission" date="2022-05" db="EMBL/GenBank/DDBJ databases">
        <authorList>
            <person name="Colautti A."/>
            <person name="Iacumin L."/>
        </authorList>
    </citation>
    <scope>NUCLEOTIDE SEQUENCE</scope>
    <source>
        <strain evidence="8">DSM 30747</strain>
    </source>
</reference>
<keyword evidence="4 6" id="KW-1133">Transmembrane helix</keyword>
<dbReference type="PANTHER" id="PTHR36115:SF9">
    <property type="entry name" value="LMO1584 PROTEIN"/>
    <property type="match status" value="1"/>
</dbReference>
<sequence length="115" mass="13178">MSLPLAIISYLILGESDTWFTTLGTYLYFILLPVFWVGYTVGKKILGIRIVNLDETDVSFWTMIKRQLIANIFYILTLGIGVIVSAFMVGIREDKRAIHDFIAGTYVTFHPPWQK</sequence>
<evidence type="ECO:0000313" key="9">
    <source>
        <dbReference type="Proteomes" id="UP001152172"/>
    </source>
</evidence>
<comment type="caution">
    <text evidence="8">The sequence shown here is derived from an EMBL/GenBank/DDBJ whole genome shotgun (WGS) entry which is preliminary data.</text>
</comment>
<evidence type="ECO:0000256" key="2">
    <source>
        <dbReference type="ARBA" id="ARBA00022475"/>
    </source>
</evidence>
<evidence type="ECO:0000256" key="6">
    <source>
        <dbReference type="SAM" id="Phobius"/>
    </source>
</evidence>